<dbReference type="RefSeq" id="WP_183561493.1">
    <property type="nucleotide sequence ID" value="NZ_CBCSLB010000003.1"/>
</dbReference>
<dbReference type="AlphaFoldDB" id="A0A7W5C6G0"/>
<evidence type="ECO:0000313" key="1">
    <source>
        <dbReference type="EMBL" id="MBB3151971.1"/>
    </source>
</evidence>
<dbReference type="Proteomes" id="UP000518605">
    <property type="component" value="Unassembled WGS sequence"/>
</dbReference>
<accession>A0A7W5C6G0</accession>
<name>A0A7W5C6G0_9BACL</name>
<organism evidence="1 2">
    <name type="scientific">Paenibacillus endophyticus</name>
    <dbReference type="NCBI Taxonomy" id="1294268"/>
    <lineage>
        <taxon>Bacteria</taxon>
        <taxon>Bacillati</taxon>
        <taxon>Bacillota</taxon>
        <taxon>Bacilli</taxon>
        <taxon>Bacillales</taxon>
        <taxon>Paenibacillaceae</taxon>
        <taxon>Paenibacillus</taxon>
    </lineage>
</organism>
<gene>
    <name evidence="1" type="ORF">FHS16_002017</name>
</gene>
<reference evidence="1 2" key="1">
    <citation type="submission" date="2020-08" db="EMBL/GenBank/DDBJ databases">
        <title>Genomic Encyclopedia of Type Strains, Phase III (KMG-III): the genomes of soil and plant-associated and newly described type strains.</title>
        <authorList>
            <person name="Whitman W."/>
        </authorList>
    </citation>
    <scope>NUCLEOTIDE SEQUENCE [LARGE SCALE GENOMIC DNA]</scope>
    <source>
        <strain evidence="1 2">CECT 8234</strain>
    </source>
</reference>
<keyword evidence="2" id="KW-1185">Reference proteome</keyword>
<comment type="caution">
    <text evidence="1">The sequence shown here is derived from an EMBL/GenBank/DDBJ whole genome shotgun (WGS) entry which is preliminary data.</text>
</comment>
<dbReference type="EMBL" id="JACHXW010000005">
    <property type="protein sequence ID" value="MBB3151971.1"/>
    <property type="molecule type" value="Genomic_DNA"/>
</dbReference>
<proteinExistence type="predicted"/>
<evidence type="ECO:0000313" key="2">
    <source>
        <dbReference type="Proteomes" id="UP000518605"/>
    </source>
</evidence>
<sequence>MKVINVNVLEATMTYSKEDGYVGKVHFGVEGHKNEYEIALHSKRGKEWGYGLFFLHESGKEEELLALEDLLEEDDELFDFLIETAKEKLEKQE</sequence>
<protein>
    <submittedName>
        <fullName evidence="1">Uncharacterized protein</fullName>
    </submittedName>
</protein>